<dbReference type="GO" id="GO:0003677">
    <property type="term" value="F:DNA binding"/>
    <property type="evidence" value="ECO:0007669"/>
    <property type="project" value="UniProtKB-KW"/>
</dbReference>
<reference evidence="6" key="1">
    <citation type="submission" date="2021-02" db="EMBL/GenBank/DDBJ databases">
        <title>Infant gut strain persistence is associated with maternal origin, phylogeny, and functional potential including surface adhesion and iron acquisition.</title>
        <authorList>
            <person name="Lou Y.C."/>
        </authorList>
    </citation>
    <scope>NUCLEOTIDE SEQUENCE</scope>
    <source>
        <strain evidence="6">L2_039_000G1_dasL2_039_000G1_concoct_11</strain>
    </source>
</reference>
<keyword evidence="4" id="KW-0472">Membrane</keyword>
<feature type="transmembrane region" description="Helical" evidence="4">
    <location>
        <begin position="213"/>
        <end position="235"/>
    </location>
</feature>
<feature type="transmembrane region" description="Helical" evidence="4">
    <location>
        <begin position="153"/>
        <end position="173"/>
    </location>
</feature>
<feature type="transmembrane region" description="Helical" evidence="4">
    <location>
        <begin position="363"/>
        <end position="384"/>
    </location>
</feature>
<comment type="caution">
    <text evidence="6">The sequence shown here is derived from an EMBL/GenBank/DDBJ whole genome shotgun (WGS) entry which is preliminary data.</text>
</comment>
<feature type="transmembrane region" description="Helical" evidence="4">
    <location>
        <begin position="274"/>
        <end position="299"/>
    </location>
</feature>
<feature type="transmembrane region" description="Helical" evidence="4">
    <location>
        <begin position="93"/>
        <end position="114"/>
    </location>
</feature>
<evidence type="ECO:0000256" key="1">
    <source>
        <dbReference type="ARBA" id="ARBA00023015"/>
    </source>
</evidence>
<evidence type="ECO:0000313" key="7">
    <source>
        <dbReference type="Proteomes" id="UP000727506"/>
    </source>
</evidence>
<dbReference type="Proteomes" id="UP000727506">
    <property type="component" value="Unassembled WGS sequence"/>
</dbReference>
<dbReference type="PRINTS" id="PR00038">
    <property type="entry name" value="HTHLUXR"/>
</dbReference>
<dbReference type="Gene3D" id="1.10.10.10">
    <property type="entry name" value="Winged helix-like DNA-binding domain superfamily/Winged helix DNA-binding domain"/>
    <property type="match status" value="1"/>
</dbReference>
<feature type="transmembrane region" description="Helical" evidence="4">
    <location>
        <begin position="241"/>
        <end position="262"/>
    </location>
</feature>
<evidence type="ECO:0000256" key="4">
    <source>
        <dbReference type="SAM" id="Phobius"/>
    </source>
</evidence>
<keyword evidence="3" id="KW-0804">Transcription</keyword>
<feature type="domain" description="HTH luxR-type" evidence="5">
    <location>
        <begin position="417"/>
        <end position="485"/>
    </location>
</feature>
<dbReference type="Pfam" id="PF00196">
    <property type="entry name" value="GerE"/>
    <property type="match status" value="1"/>
</dbReference>
<feature type="transmembrane region" description="Helical" evidence="4">
    <location>
        <begin position="305"/>
        <end position="323"/>
    </location>
</feature>
<dbReference type="EMBL" id="JAGZSV010000021">
    <property type="protein sequence ID" value="MBS6940277.1"/>
    <property type="molecule type" value="Genomic_DNA"/>
</dbReference>
<evidence type="ECO:0000259" key="5">
    <source>
        <dbReference type="PROSITE" id="PS50043"/>
    </source>
</evidence>
<dbReference type="InterPro" id="IPR000792">
    <property type="entry name" value="Tscrpt_reg_LuxR_C"/>
</dbReference>
<keyword evidence="4" id="KW-1133">Transmembrane helix</keyword>
<gene>
    <name evidence="6" type="ORF">KH142_02125</name>
</gene>
<name>A0A943YYE7_9ACTN</name>
<evidence type="ECO:0000256" key="2">
    <source>
        <dbReference type="ARBA" id="ARBA00023125"/>
    </source>
</evidence>
<dbReference type="PROSITE" id="PS50043">
    <property type="entry name" value="HTH_LUXR_2"/>
    <property type="match status" value="1"/>
</dbReference>
<dbReference type="AlphaFoldDB" id="A0A943YYE7"/>
<dbReference type="CDD" id="cd06170">
    <property type="entry name" value="LuxR_C_like"/>
    <property type="match status" value="1"/>
</dbReference>
<evidence type="ECO:0000256" key="3">
    <source>
        <dbReference type="ARBA" id="ARBA00023163"/>
    </source>
</evidence>
<feature type="transmembrane region" description="Helical" evidence="4">
    <location>
        <begin position="179"/>
        <end position="201"/>
    </location>
</feature>
<protein>
    <submittedName>
        <fullName evidence="6">LuxR family transcriptional regulator</fullName>
    </submittedName>
</protein>
<dbReference type="SMART" id="SM00421">
    <property type="entry name" value="HTH_LUXR"/>
    <property type="match status" value="1"/>
</dbReference>
<dbReference type="GO" id="GO:0006355">
    <property type="term" value="P:regulation of DNA-templated transcription"/>
    <property type="evidence" value="ECO:0007669"/>
    <property type="project" value="InterPro"/>
</dbReference>
<feature type="transmembrane region" description="Helical" evidence="4">
    <location>
        <begin position="330"/>
        <end position="351"/>
    </location>
</feature>
<keyword evidence="4" id="KW-0812">Transmembrane</keyword>
<evidence type="ECO:0000313" key="6">
    <source>
        <dbReference type="EMBL" id="MBS6940277.1"/>
    </source>
</evidence>
<dbReference type="PANTHER" id="PTHR44688:SF16">
    <property type="entry name" value="DNA-BINDING TRANSCRIPTIONAL ACTIVATOR DEVR_DOSR"/>
    <property type="match status" value="1"/>
</dbReference>
<dbReference type="PANTHER" id="PTHR44688">
    <property type="entry name" value="DNA-BINDING TRANSCRIPTIONAL ACTIVATOR DEVR_DOSR"/>
    <property type="match status" value="1"/>
</dbReference>
<feature type="transmembrane region" description="Helical" evidence="4">
    <location>
        <begin position="120"/>
        <end position="141"/>
    </location>
</feature>
<keyword evidence="1" id="KW-0805">Transcription regulation</keyword>
<proteinExistence type="predicted"/>
<organism evidence="6 7">
    <name type="scientific">Slackia piriformis</name>
    <dbReference type="NCBI Taxonomy" id="626934"/>
    <lineage>
        <taxon>Bacteria</taxon>
        <taxon>Bacillati</taxon>
        <taxon>Actinomycetota</taxon>
        <taxon>Coriobacteriia</taxon>
        <taxon>Eggerthellales</taxon>
        <taxon>Eggerthellaceae</taxon>
        <taxon>Slackia</taxon>
    </lineage>
</organism>
<keyword evidence="2" id="KW-0238">DNA-binding</keyword>
<dbReference type="SUPFAM" id="SSF46894">
    <property type="entry name" value="C-terminal effector domain of the bipartite response regulators"/>
    <property type="match status" value="1"/>
</dbReference>
<accession>A0A943YYE7</accession>
<dbReference type="InterPro" id="IPR036388">
    <property type="entry name" value="WH-like_DNA-bd_sf"/>
</dbReference>
<sequence length="497" mass="52336">MLSRAETARAFADAEADADGAGAPPALHPLRFLGMGLLIAWLCCTHINTIYIDASSPVRLPVETGMRLGDIGAFLAMALFARRIAALSAHRFAVSASVAVTACGTALIGLVLVPQGSPATIVWAVAVATAVGGAVLFCLWAEVFCQMGTTSMVVYGGGSCIVAFLVYCLVSTMMQPYAIVATSLLPVCSLACAQASFALLPREASHGAASYPVPWKLIVLMGIAGLMSGAAGALLGDASNLGAVHRIWVTCLAGGVLLYMALRRPSAFDIRFMARVCFAASVAALAIMPLAPLGLAAAVSFLVKLAYVWFTVFAVALLANLAYRFDVPSLRLFALARACSEGGIFLGVLVREGVARSQVGLDATTLSLGAFIGLLLLGVCVGIWRSERAVNADWGAAGIEIESGERVVSPRERLIARCEQLAQEYGLTAREAEVLTLIAQRKTRAEMEQELFLSQNTVKTHVRHVYAKLGVHSKADVYDLAGEWPQAEAEPARFAGS</sequence>
<dbReference type="InterPro" id="IPR016032">
    <property type="entry name" value="Sig_transdc_resp-reg_C-effctor"/>
</dbReference>